<evidence type="ECO:0000256" key="1">
    <source>
        <dbReference type="SAM" id="MobiDB-lite"/>
    </source>
</evidence>
<keyword evidence="5" id="KW-1185">Reference proteome</keyword>
<dbReference type="OrthoDB" id="4336829at2"/>
<dbReference type="AlphaFoldDB" id="A0A1J4NK65"/>
<feature type="compositionally biased region" description="Low complexity" evidence="1">
    <location>
        <begin position="200"/>
        <end position="227"/>
    </location>
</feature>
<evidence type="ECO:0000313" key="4">
    <source>
        <dbReference type="EMBL" id="OIJ62691.1"/>
    </source>
</evidence>
<evidence type="ECO:0008006" key="6">
    <source>
        <dbReference type="Google" id="ProtNLM"/>
    </source>
</evidence>
<name>A0A1J4NK65_9ACTN</name>
<feature type="region of interest" description="Disordered" evidence="1">
    <location>
        <begin position="180"/>
        <end position="249"/>
    </location>
</feature>
<keyword evidence="2" id="KW-0812">Transmembrane</keyword>
<organism evidence="4 5">
    <name type="scientific">Streptomyces mangrovisoli</name>
    <dbReference type="NCBI Taxonomy" id="1428628"/>
    <lineage>
        <taxon>Bacteria</taxon>
        <taxon>Bacillati</taxon>
        <taxon>Actinomycetota</taxon>
        <taxon>Actinomycetes</taxon>
        <taxon>Kitasatosporales</taxon>
        <taxon>Streptomycetaceae</taxon>
        <taxon>Streptomyces</taxon>
    </lineage>
</organism>
<keyword evidence="2" id="KW-0472">Membrane</keyword>
<protein>
    <recommendedName>
        <fullName evidence="6">Gram-positive cocci surface proteins LPxTG domain-containing protein</fullName>
    </recommendedName>
</protein>
<gene>
    <name evidence="4" type="ORF">WN71_038050</name>
</gene>
<keyword evidence="2" id="KW-1133">Transmembrane helix</keyword>
<reference evidence="4" key="1">
    <citation type="submission" date="2016-10" db="EMBL/GenBank/DDBJ databases">
        <title>Genome sequence of Streptomyces mangrovisoli MUSC 149.</title>
        <authorList>
            <person name="Lee L.-H."/>
            <person name="Ser H.-L."/>
        </authorList>
    </citation>
    <scope>NUCLEOTIDE SEQUENCE [LARGE SCALE GENOMIC DNA]</scope>
    <source>
        <strain evidence="4">MUSC 149</strain>
    </source>
</reference>
<accession>A0A1J4NK65</accession>
<evidence type="ECO:0000256" key="3">
    <source>
        <dbReference type="SAM" id="SignalP"/>
    </source>
</evidence>
<evidence type="ECO:0000256" key="2">
    <source>
        <dbReference type="SAM" id="Phobius"/>
    </source>
</evidence>
<dbReference type="Proteomes" id="UP000034196">
    <property type="component" value="Unassembled WGS sequence"/>
</dbReference>
<keyword evidence="3" id="KW-0732">Signal</keyword>
<feature type="transmembrane region" description="Helical" evidence="2">
    <location>
        <begin position="262"/>
        <end position="282"/>
    </location>
</feature>
<evidence type="ECO:0000313" key="5">
    <source>
        <dbReference type="Proteomes" id="UP000034196"/>
    </source>
</evidence>
<sequence>MFMRLSTRLSLCLAAAAALLPSPAHADSLPRCTGAGRDFPLSSRIHGGPRSYAAGGDYGTWYLDLTNTTSRACAGVHPVVVLVDTGRRLRPGQARMDFYDGPHAHPVRFETTDEAELVGAFDDGFPGFTVPARRTLTVRVRLALTADTAADQVTATAAVVQKRGDDGDWIGESNAYRFGIDEEPADPDVDPDHTGAGVLPGTPAPDGTATATAAASASGGGTAAEAGRLPDGAVPPGSRPAVTPSATTGGLLADDELASTGLTTGSVAGAALVLTGAGLLLLRARRRRAATGALPHDPRNG</sequence>
<comment type="caution">
    <text evidence="4">The sequence shown here is derived from an EMBL/GenBank/DDBJ whole genome shotgun (WGS) entry which is preliminary data.</text>
</comment>
<dbReference type="STRING" id="1428628.WN71_038050"/>
<feature type="signal peptide" evidence="3">
    <location>
        <begin position="1"/>
        <end position="26"/>
    </location>
</feature>
<dbReference type="EMBL" id="LAVA02000148">
    <property type="protein sequence ID" value="OIJ62691.1"/>
    <property type="molecule type" value="Genomic_DNA"/>
</dbReference>
<proteinExistence type="predicted"/>
<feature type="chain" id="PRO_5009630952" description="Gram-positive cocci surface proteins LPxTG domain-containing protein" evidence="3">
    <location>
        <begin position="27"/>
        <end position="301"/>
    </location>
</feature>